<keyword evidence="11 14" id="KW-1133">Transmembrane helix</keyword>
<reference evidence="17 18" key="1">
    <citation type="submission" date="2024-02" db="EMBL/GenBank/DDBJ databases">
        <title>Bacterial strain from lacustrine sediment.</title>
        <authorList>
            <person name="Petit C."/>
            <person name="Fadhlaoui K."/>
        </authorList>
    </citation>
    <scope>NUCLEOTIDE SEQUENCE [LARGE SCALE GENOMIC DNA]</scope>
    <source>
        <strain evidence="17 18">IPX-CK</strain>
    </source>
</reference>
<name>A0ABZ3F0V0_9FIRM</name>
<dbReference type="Pfam" id="PF00512">
    <property type="entry name" value="HisKA"/>
    <property type="match status" value="1"/>
</dbReference>
<dbReference type="Gene3D" id="1.10.287.130">
    <property type="match status" value="1"/>
</dbReference>
<keyword evidence="9 17" id="KW-0418">Kinase</keyword>
<dbReference type="CDD" id="cd00075">
    <property type="entry name" value="HATPase"/>
    <property type="match status" value="1"/>
</dbReference>
<evidence type="ECO:0000256" key="7">
    <source>
        <dbReference type="ARBA" id="ARBA00022692"/>
    </source>
</evidence>
<feature type="transmembrane region" description="Helical" evidence="14">
    <location>
        <begin position="146"/>
        <end position="172"/>
    </location>
</feature>
<evidence type="ECO:0000256" key="10">
    <source>
        <dbReference type="ARBA" id="ARBA00022840"/>
    </source>
</evidence>
<keyword evidence="5" id="KW-0597">Phosphoprotein</keyword>
<evidence type="ECO:0000256" key="1">
    <source>
        <dbReference type="ARBA" id="ARBA00000085"/>
    </source>
</evidence>
<dbReference type="PANTHER" id="PTHR45528">
    <property type="entry name" value="SENSOR HISTIDINE KINASE CPXA"/>
    <property type="match status" value="1"/>
</dbReference>
<proteinExistence type="predicted"/>
<dbReference type="Pfam" id="PF02518">
    <property type="entry name" value="HATPase_c"/>
    <property type="match status" value="1"/>
</dbReference>
<dbReference type="PROSITE" id="PS50885">
    <property type="entry name" value="HAMP"/>
    <property type="match status" value="1"/>
</dbReference>
<dbReference type="InterPro" id="IPR003660">
    <property type="entry name" value="HAMP_dom"/>
</dbReference>
<evidence type="ECO:0000256" key="8">
    <source>
        <dbReference type="ARBA" id="ARBA00022741"/>
    </source>
</evidence>
<keyword evidence="7 14" id="KW-0812">Transmembrane</keyword>
<dbReference type="GO" id="GO:0016301">
    <property type="term" value="F:kinase activity"/>
    <property type="evidence" value="ECO:0007669"/>
    <property type="project" value="UniProtKB-KW"/>
</dbReference>
<evidence type="ECO:0000259" key="15">
    <source>
        <dbReference type="PROSITE" id="PS50109"/>
    </source>
</evidence>
<evidence type="ECO:0000256" key="11">
    <source>
        <dbReference type="ARBA" id="ARBA00022989"/>
    </source>
</evidence>
<evidence type="ECO:0000256" key="3">
    <source>
        <dbReference type="ARBA" id="ARBA00012438"/>
    </source>
</evidence>
<dbReference type="Proteomes" id="UP001451571">
    <property type="component" value="Chromosome"/>
</dbReference>
<dbReference type="SMART" id="SM00388">
    <property type="entry name" value="HisKA"/>
    <property type="match status" value="1"/>
</dbReference>
<dbReference type="SMART" id="SM00304">
    <property type="entry name" value="HAMP"/>
    <property type="match status" value="1"/>
</dbReference>
<dbReference type="InterPro" id="IPR005467">
    <property type="entry name" value="His_kinase_dom"/>
</dbReference>
<sequence length="453" mass="50219">MNRISIKTKVTLWYTTLMVVLVSLMMMFIFFISKGLEETSTKNVLVGVVEDRLNKIDYEDGELKIDNDFDSFYLQVYLSVYSKDMQKVYGELPENIKSPQGFANNTIRTVNNGSAKWYVYDSRVSFEGYGDVWIRGITAISDSESALITMLSIAGVTLPFLVVVVALGGYFITGQAFKPVRQINEAAERIGGGRDLSQRIHIGEGKDEIYTVAKTFNDMIGRLEQSFESEKQFTLDVSHELRTPVSTIVSQSEYALENAKTIDEAKDALSVVLAQARKISGLISHLLMLSRIDMGHKMLTLELLNLSELTEMVAEEQYEAANEKNIEIRTNITSGLHVQADETMLLRMLINLVSNAVKYGKPGGHIVIGLVKDGNNIIGSVADDGIGIAEEQLPRIWERFYQINPSRTSTRAGGVGLGLSMVKWIVEAHNGSISVSSKLGEGSIFTFILPIAD</sequence>
<organism evidence="17 18">
    <name type="scientific">Kineothrix sedimenti</name>
    <dbReference type="NCBI Taxonomy" id="3123317"/>
    <lineage>
        <taxon>Bacteria</taxon>
        <taxon>Bacillati</taxon>
        <taxon>Bacillota</taxon>
        <taxon>Clostridia</taxon>
        <taxon>Lachnospirales</taxon>
        <taxon>Lachnospiraceae</taxon>
        <taxon>Kineothrix</taxon>
    </lineage>
</organism>
<dbReference type="PRINTS" id="PR00344">
    <property type="entry name" value="BCTRLSENSOR"/>
</dbReference>
<dbReference type="InterPro" id="IPR050398">
    <property type="entry name" value="HssS/ArlS-like"/>
</dbReference>
<evidence type="ECO:0000256" key="12">
    <source>
        <dbReference type="ARBA" id="ARBA00023012"/>
    </source>
</evidence>
<feature type="domain" description="Histidine kinase" evidence="15">
    <location>
        <begin position="236"/>
        <end position="453"/>
    </location>
</feature>
<dbReference type="Gene3D" id="3.30.565.10">
    <property type="entry name" value="Histidine kinase-like ATPase, C-terminal domain"/>
    <property type="match status" value="1"/>
</dbReference>
<comment type="catalytic activity">
    <reaction evidence="1">
        <text>ATP + protein L-histidine = ADP + protein N-phospho-L-histidine.</text>
        <dbReference type="EC" id="2.7.13.3"/>
    </reaction>
</comment>
<dbReference type="InterPro" id="IPR036097">
    <property type="entry name" value="HisK_dim/P_sf"/>
</dbReference>
<keyword evidence="18" id="KW-1185">Reference proteome</keyword>
<dbReference type="Pfam" id="PF00672">
    <property type="entry name" value="HAMP"/>
    <property type="match status" value="1"/>
</dbReference>
<keyword evidence="4" id="KW-1003">Cell membrane</keyword>
<evidence type="ECO:0000259" key="16">
    <source>
        <dbReference type="PROSITE" id="PS50885"/>
    </source>
</evidence>
<accession>A0ABZ3F0V0</accession>
<evidence type="ECO:0000313" key="18">
    <source>
        <dbReference type="Proteomes" id="UP001451571"/>
    </source>
</evidence>
<evidence type="ECO:0000256" key="5">
    <source>
        <dbReference type="ARBA" id="ARBA00022553"/>
    </source>
</evidence>
<evidence type="ECO:0000256" key="13">
    <source>
        <dbReference type="ARBA" id="ARBA00023136"/>
    </source>
</evidence>
<dbReference type="InterPro" id="IPR003594">
    <property type="entry name" value="HATPase_dom"/>
</dbReference>
<dbReference type="InterPro" id="IPR036890">
    <property type="entry name" value="HATPase_C_sf"/>
</dbReference>
<evidence type="ECO:0000256" key="9">
    <source>
        <dbReference type="ARBA" id="ARBA00022777"/>
    </source>
</evidence>
<dbReference type="EMBL" id="CP146256">
    <property type="protein sequence ID" value="XAH75223.1"/>
    <property type="molecule type" value="Genomic_DNA"/>
</dbReference>
<evidence type="ECO:0000256" key="6">
    <source>
        <dbReference type="ARBA" id="ARBA00022679"/>
    </source>
</evidence>
<dbReference type="RefSeq" id="WP_342758786.1">
    <property type="nucleotide sequence ID" value="NZ_CP146256.1"/>
</dbReference>
<comment type="subcellular location">
    <subcellularLocation>
        <location evidence="2">Cell membrane</location>
        <topology evidence="2">Multi-pass membrane protein</topology>
    </subcellularLocation>
</comment>
<gene>
    <name evidence="17" type="ORF">V6984_05555</name>
</gene>
<keyword evidence="8" id="KW-0547">Nucleotide-binding</keyword>
<dbReference type="SUPFAM" id="SSF47384">
    <property type="entry name" value="Homodimeric domain of signal transducing histidine kinase"/>
    <property type="match status" value="1"/>
</dbReference>
<dbReference type="PROSITE" id="PS50109">
    <property type="entry name" value="HIS_KIN"/>
    <property type="match status" value="1"/>
</dbReference>
<feature type="transmembrane region" description="Helical" evidence="14">
    <location>
        <begin position="12"/>
        <end position="32"/>
    </location>
</feature>
<evidence type="ECO:0000256" key="4">
    <source>
        <dbReference type="ARBA" id="ARBA00022475"/>
    </source>
</evidence>
<evidence type="ECO:0000313" key="17">
    <source>
        <dbReference type="EMBL" id="XAH75223.1"/>
    </source>
</evidence>
<keyword evidence="13 14" id="KW-0472">Membrane</keyword>
<dbReference type="Gene3D" id="6.10.340.10">
    <property type="match status" value="1"/>
</dbReference>
<dbReference type="CDD" id="cd00082">
    <property type="entry name" value="HisKA"/>
    <property type="match status" value="1"/>
</dbReference>
<dbReference type="InterPro" id="IPR004358">
    <property type="entry name" value="Sig_transdc_His_kin-like_C"/>
</dbReference>
<dbReference type="SUPFAM" id="SSF158472">
    <property type="entry name" value="HAMP domain-like"/>
    <property type="match status" value="1"/>
</dbReference>
<evidence type="ECO:0000256" key="14">
    <source>
        <dbReference type="SAM" id="Phobius"/>
    </source>
</evidence>
<dbReference type="CDD" id="cd06225">
    <property type="entry name" value="HAMP"/>
    <property type="match status" value="1"/>
</dbReference>
<keyword evidence="6" id="KW-0808">Transferase</keyword>
<protein>
    <recommendedName>
        <fullName evidence="3">histidine kinase</fullName>
        <ecNumber evidence="3">2.7.13.3</ecNumber>
    </recommendedName>
</protein>
<keyword evidence="12" id="KW-0902">Two-component regulatory system</keyword>
<dbReference type="PANTHER" id="PTHR45528:SF1">
    <property type="entry name" value="SENSOR HISTIDINE KINASE CPXA"/>
    <property type="match status" value="1"/>
</dbReference>
<dbReference type="InterPro" id="IPR003661">
    <property type="entry name" value="HisK_dim/P_dom"/>
</dbReference>
<dbReference type="EC" id="2.7.13.3" evidence="3"/>
<keyword evidence="10" id="KW-0067">ATP-binding</keyword>
<feature type="domain" description="HAMP" evidence="16">
    <location>
        <begin position="174"/>
        <end position="228"/>
    </location>
</feature>
<dbReference type="SMART" id="SM00387">
    <property type="entry name" value="HATPase_c"/>
    <property type="match status" value="1"/>
</dbReference>
<evidence type="ECO:0000256" key="2">
    <source>
        <dbReference type="ARBA" id="ARBA00004651"/>
    </source>
</evidence>
<dbReference type="SUPFAM" id="SSF55874">
    <property type="entry name" value="ATPase domain of HSP90 chaperone/DNA topoisomerase II/histidine kinase"/>
    <property type="match status" value="1"/>
</dbReference>